<gene>
    <name evidence="1" type="primary">Acey_s0035.g3046</name>
    <name evidence="1" type="ORF">Y032_0035g3046</name>
</gene>
<dbReference type="OrthoDB" id="5789952at2759"/>
<evidence type="ECO:0000313" key="1">
    <source>
        <dbReference type="EMBL" id="EYC15922.1"/>
    </source>
</evidence>
<accession>A0A016UM39</accession>
<protein>
    <submittedName>
        <fullName evidence="1">Uncharacterized protein</fullName>
    </submittedName>
</protein>
<comment type="caution">
    <text evidence="1">The sequence shown here is derived from an EMBL/GenBank/DDBJ whole genome shotgun (WGS) entry which is preliminary data.</text>
</comment>
<sequence>MENVPVRLFKAHFKALTSLHVSVKALLISEGEAEGAFLERLRGLGWSINVAPVSQATCSVQQLRPILLLLDNRIPELPALSRFVVLALTPPVVHTRLSRGGQRFSQCVCQVSYFSARCVCICVCVRVCVVHANAYFACFALCPFAYVRASSVYLQRF</sequence>
<dbReference type="STRING" id="53326.A0A016UM39"/>
<dbReference type="Proteomes" id="UP000024635">
    <property type="component" value="Unassembled WGS sequence"/>
</dbReference>
<dbReference type="EMBL" id="JARK01001371">
    <property type="protein sequence ID" value="EYC15922.1"/>
    <property type="molecule type" value="Genomic_DNA"/>
</dbReference>
<reference evidence="2" key="1">
    <citation type="journal article" date="2015" name="Nat. Genet.">
        <title>The genome and transcriptome of the zoonotic hookworm Ancylostoma ceylanicum identify infection-specific gene families.</title>
        <authorList>
            <person name="Schwarz E.M."/>
            <person name="Hu Y."/>
            <person name="Antoshechkin I."/>
            <person name="Miller M.M."/>
            <person name="Sternberg P.W."/>
            <person name="Aroian R.V."/>
        </authorList>
    </citation>
    <scope>NUCLEOTIDE SEQUENCE</scope>
    <source>
        <strain evidence="2">HY135</strain>
    </source>
</reference>
<proteinExistence type="predicted"/>
<name>A0A016UM39_9BILA</name>
<organism evidence="1 2">
    <name type="scientific">Ancylostoma ceylanicum</name>
    <dbReference type="NCBI Taxonomy" id="53326"/>
    <lineage>
        <taxon>Eukaryota</taxon>
        <taxon>Metazoa</taxon>
        <taxon>Ecdysozoa</taxon>
        <taxon>Nematoda</taxon>
        <taxon>Chromadorea</taxon>
        <taxon>Rhabditida</taxon>
        <taxon>Rhabditina</taxon>
        <taxon>Rhabditomorpha</taxon>
        <taxon>Strongyloidea</taxon>
        <taxon>Ancylostomatidae</taxon>
        <taxon>Ancylostomatinae</taxon>
        <taxon>Ancylostoma</taxon>
    </lineage>
</organism>
<dbReference type="AlphaFoldDB" id="A0A016UM39"/>
<keyword evidence="2" id="KW-1185">Reference proteome</keyword>
<evidence type="ECO:0000313" key="2">
    <source>
        <dbReference type="Proteomes" id="UP000024635"/>
    </source>
</evidence>